<reference evidence="3" key="1">
    <citation type="submission" date="2021-01" db="EMBL/GenBank/DDBJ databases">
        <title>Genome public.</title>
        <authorList>
            <person name="Liu C."/>
            <person name="Sun Q."/>
        </authorList>
    </citation>
    <scope>NUCLEOTIDE SEQUENCE [LARGE SCALE GENOMIC DNA]</scope>
    <source>
        <strain evidence="3">YIM B02505</strain>
    </source>
</reference>
<sequence length="595" mass="68093">MVNKINYKYKLILCIIVISILSVLVGTLKKNDVEQYKVFKLYSIDSDNNVSDIVDKAVLKKLNVFNKNFGQSYKGDFKVNVLPIEGINARYRIRFTSEGGLDSQAMSKVYDDYVNMLKKSSVAFHISPAEYDNVEYTNIMLHSTLINIGQALLYSFILLFLYRIIKPLSINENIFGALSIVVFLISKVFNLFAAVLAVALAVIICYNIINKAKEYKKTLIKLSVLALVVRILVTAAMLMYNYYKYSTLLSYSQTDEIFYYSSSDYIYQSLVNFAWPNLKAITGIDQYGYNLFMGVVKLINHGDIFMSVKIINILVSVIFVLLVFKFVYSVTENYDVAKISALMMAVMPTFAVFSSFALRDIFISIIIFLILYEVILMNKSTNKIRNVVICFSLMIGLWYLRHYALLLVLMLVALYVVIRFLINKRINIIAILMSILLLAVGLIVVASKIYAFNIFIMLRSYVQSQGILKFLSGIILSIVNLDFLINSGETIYKSTRSLILRIIYPETIFLILSFPIMCLGFIKGLKKDISFVITIIVMFVGFIAIYKMQYGGWFLRTQLQIFPFQYMFIAWGLVAMIDDSDSRLARTLKKLINKL</sequence>
<feature type="transmembrane region" description="Helical" evidence="1">
    <location>
        <begin position="168"/>
        <end position="185"/>
    </location>
</feature>
<evidence type="ECO:0000313" key="3">
    <source>
        <dbReference type="Proteomes" id="UP000596739"/>
    </source>
</evidence>
<feature type="transmembrane region" description="Helical" evidence="1">
    <location>
        <begin position="558"/>
        <end position="577"/>
    </location>
</feature>
<evidence type="ECO:0008006" key="4">
    <source>
        <dbReference type="Google" id="ProtNLM"/>
    </source>
</evidence>
<gene>
    <name evidence="2" type="ORF">JHL18_06490</name>
</gene>
<evidence type="ECO:0000256" key="1">
    <source>
        <dbReference type="SAM" id="Phobius"/>
    </source>
</evidence>
<feature type="transmembrane region" description="Helical" evidence="1">
    <location>
        <begin position="361"/>
        <end position="378"/>
    </location>
</feature>
<organism evidence="2 3">
    <name type="scientific">Clostridium yunnanense</name>
    <dbReference type="NCBI Taxonomy" id="2800325"/>
    <lineage>
        <taxon>Bacteria</taxon>
        <taxon>Bacillati</taxon>
        <taxon>Bacillota</taxon>
        <taxon>Clostridia</taxon>
        <taxon>Eubacteriales</taxon>
        <taxon>Clostridiaceae</taxon>
        <taxon>Clostridium</taxon>
    </lineage>
</organism>
<feature type="transmembrane region" description="Helical" evidence="1">
    <location>
        <begin position="304"/>
        <end position="324"/>
    </location>
</feature>
<protein>
    <recommendedName>
        <fullName evidence="4">Glycosyltransferase RgtA/B/C/D-like domain-containing protein</fullName>
    </recommendedName>
</protein>
<keyword evidence="1" id="KW-0472">Membrane</keyword>
<feature type="transmembrane region" description="Helical" evidence="1">
    <location>
        <begin position="139"/>
        <end position="161"/>
    </location>
</feature>
<keyword evidence="3" id="KW-1185">Reference proteome</keyword>
<keyword evidence="1" id="KW-1133">Transmembrane helix</keyword>
<name>A0ABS1ELS0_9CLOT</name>
<feature type="transmembrane region" description="Helical" evidence="1">
    <location>
        <begin position="428"/>
        <end position="455"/>
    </location>
</feature>
<evidence type="ECO:0000313" key="2">
    <source>
        <dbReference type="EMBL" id="MBK1810280.1"/>
    </source>
</evidence>
<feature type="transmembrane region" description="Helical" evidence="1">
    <location>
        <begin position="467"/>
        <end position="486"/>
    </location>
</feature>
<feature type="transmembrane region" description="Helical" evidence="1">
    <location>
        <begin position="222"/>
        <end position="243"/>
    </location>
</feature>
<dbReference type="EMBL" id="JAENHN010000023">
    <property type="protein sequence ID" value="MBK1810280.1"/>
    <property type="molecule type" value="Genomic_DNA"/>
</dbReference>
<feature type="transmembrane region" description="Helical" evidence="1">
    <location>
        <begin position="191"/>
        <end position="210"/>
    </location>
</feature>
<feature type="transmembrane region" description="Helical" evidence="1">
    <location>
        <begin position="336"/>
        <end position="355"/>
    </location>
</feature>
<keyword evidence="1" id="KW-0812">Transmembrane</keyword>
<feature type="transmembrane region" description="Helical" evidence="1">
    <location>
        <begin position="498"/>
        <end position="522"/>
    </location>
</feature>
<dbReference type="Proteomes" id="UP000596739">
    <property type="component" value="Unassembled WGS sequence"/>
</dbReference>
<comment type="caution">
    <text evidence="2">The sequence shown here is derived from an EMBL/GenBank/DDBJ whole genome shotgun (WGS) entry which is preliminary data.</text>
</comment>
<feature type="transmembrane region" description="Helical" evidence="1">
    <location>
        <begin position="399"/>
        <end position="422"/>
    </location>
</feature>
<accession>A0ABS1ELS0</accession>
<dbReference type="RefSeq" id="WP_200267315.1">
    <property type="nucleotide sequence ID" value="NZ_JAENHN010000023.1"/>
</dbReference>
<proteinExistence type="predicted"/>
<feature type="transmembrane region" description="Helical" evidence="1">
    <location>
        <begin position="529"/>
        <end position="546"/>
    </location>
</feature>
<feature type="transmembrane region" description="Helical" evidence="1">
    <location>
        <begin position="7"/>
        <end position="28"/>
    </location>
</feature>